<protein>
    <submittedName>
        <fullName evidence="1">Uncharacterized protein</fullName>
    </submittedName>
</protein>
<dbReference type="Proteomes" id="UP000638648">
    <property type="component" value="Unassembled WGS sequence"/>
</dbReference>
<dbReference type="AlphaFoldDB" id="A0A927MWY1"/>
<name>A0A927MWY1_9ACTN</name>
<evidence type="ECO:0000313" key="1">
    <source>
        <dbReference type="EMBL" id="MBE1607784.1"/>
    </source>
</evidence>
<gene>
    <name evidence="1" type="ORF">HEB94_004632</name>
</gene>
<evidence type="ECO:0000313" key="2">
    <source>
        <dbReference type="Proteomes" id="UP000638648"/>
    </source>
</evidence>
<reference evidence="1" key="1">
    <citation type="submission" date="2020-10" db="EMBL/GenBank/DDBJ databases">
        <title>Sequencing the genomes of 1000 actinobacteria strains.</title>
        <authorList>
            <person name="Klenk H.-P."/>
        </authorList>
    </citation>
    <scope>NUCLEOTIDE SEQUENCE</scope>
    <source>
        <strain evidence="1">DSM 45354</strain>
    </source>
</reference>
<keyword evidence="2" id="KW-1185">Reference proteome</keyword>
<dbReference type="RefSeq" id="WP_192751676.1">
    <property type="nucleotide sequence ID" value="NZ_BAABJL010000040.1"/>
</dbReference>
<comment type="caution">
    <text evidence="1">The sequence shown here is derived from an EMBL/GenBank/DDBJ whole genome shotgun (WGS) entry which is preliminary data.</text>
</comment>
<dbReference type="EMBL" id="JADBEM010000001">
    <property type="protein sequence ID" value="MBE1607784.1"/>
    <property type="molecule type" value="Genomic_DNA"/>
</dbReference>
<proteinExistence type="predicted"/>
<sequence length="114" mass="12904">MPEAYTYEIAVADGDVWRVTQADEVHPVIDRDAKETARGVLEDWLLDHPNDVEGGERLEVFGRDTHDYPPDAQTQVRVWVYRGPLEAREVEPAAAAYLVTEPDDRQTADLDLTL</sequence>
<organism evidence="1 2">
    <name type="scientific">Actinopolymorpha pittospori</name>
    <dbReference type="NCBI Taxonomy" id="648752"/>
    <lineage>
        <taxon>Bacteria</taxon>
        <taxon>Bacillati</taxon>
        <taxon>Actinomycetota</taxon>
        <taxon>Actinomycetes</taxon>
        <taxon>Propionibacteriales</taxon>
        <taxon>Actinopolymorphaceae</taxon>
        <taxon>Actinopolymorpha</taxon>
    </lineage>
</organism>
<accession>A0A927MWY1</accession>